<evidence type="ECO:0000256" key="2">
    <source>
        <dbReference type="ARBA" id="ARBA00006484"/>
    </source>
</evidence>
<dbReference type="PANTHER" id="PTHR42879:SF2">
    <property type="entry name" value="3-OXOACYL-[ACYL-CARRIER-PROTEIN] REDUCTASE FABG"/>
    <property type="match status" value="1"/>
</dbReference>
<gene>
    <name evidence="6" type="ORF">A2W05_09700</name>
</gene>
<comment type="caution">
    <text evidence="6">The sequence shown here is derived from an EMBL/GenBank/DDBJ whole genome shotgun (WGS) entry which is preliminary data.</text>
</comment>
<dbReference type="FunFam" id="3.40.50.720:FF:000173">
    <property type="entry name" value="3-oxoacyl-[acyl-carrier protein] reductase"/>
    <property type="match status" value="1"/>
</dbReference>
<evidence type="ECO:0000256" key="4">
    <source>
        <dbReference type="ARBA" id="ARBA00023239"/>
    </source>
</evidence>
<comment type="pathway">
    <text evidence="1">Lipid metabolism; fatty acid beta-oxidation.</text>
</comment>
<evidence type="ECO:0000313" key="6">
    <source>
        <dbReference type="EMBL" id="OGL46120.1"/>
    </source>
</evidence>
<comment type="similarity">
    <text evidence="2">Belongs to the short-chain dehydrogenases/reductases (SDR) family.</text>
</comment>
<dbReference type="EMBL" id="MGDE01000104">
    <property type="protein sequence ID" value="OGL46120.1"/>
    <property type="molecule type" value="Genomic_DNA"/>
</dbReference>
<sequence>MSKFADIKVGDMAELNHVITQSDIEKFVELTGDDNKLHIDKEYASKTIFKKPVAHGMLSASFISTIIGTKLPGDGALWFSQKLEFLLPVRVGDEITIHAEVIRKIDRDKVIELKTDIFNQHKQKVTTGEAKLKVIEKELSGEVIVEDNKSKKIALVIGGTGGIGRAACLALAGDGFDIIVHYNHSVNVARQIKEEVEKTGRKSMVVNADIVDELQIKEMMRKITREFETVTVLVNCTTIRVPNMKLMSLDWQDIQNHIDINIKGSFYLIRNIIPLMEKVKYGKVINIITQYTEGTPPSELIPYITAKAALSGFSRALAVELAPKGIRVNMVSPGMTNTELISDVPEKVRLITEAKTPLKKLAKPEDVANAICFLASDKSDYLTGETIRVNGGQVMI</sequence>
<accession>A0A1F7RXH4</accession>
<dbReference type="Proteomes" id="UP000178797">
    <property type="component" value="Unassembled WGS sequence"/>
</dbReference>
<proteinExistence type="inferred from homology"/>
<protein>
    <recommendedName>
        <fullName evidence="5">MaoC-like domain-containing protein</fullName>
    </recommendedName>
</protein>
<dbReference type="Gene3D" id="3.10.129.10">
    <property type="entry name" value="Hotdog Thioesterase"/>
    <property type="match status" value="1"/>
</dbReference>
<keyword evidence="3" id="KW-0560">Oxidoreductase</keyword>
<feature type="domain" description="MaoC-like" evidence="5">
    <location>
        <begin position="17"/>
        <end position="115"/>
    </location>
</feature>
<dbReference type="SUPFAM" id="SSF54637">
    <property type="entry name" value="Thioesterase/thiol ester dehydrase-isomerase"/>
    <property type="match status" value="1"/>
</dbReference>
<dbReference type="UniPathway" id="UPA00659"/>
<dbReference type="Gene3D" id="3.40.50.720">
    <property type="entry name" value="NAD(P)-binding Rossmann-like Domain"/>
    <property type="match status" value="1"/>
</dbReference>
<evidence type="ECO:0000259" key="5">
    <source>
        <dbReference type="Pfam" id="PF01575"/>
    </source>
</evidence>
<dbReference type="GO" id="GO:0004300">
    <property type="term" value="F:enoyl-CoA hydratase activity"/>
    <property type="evidence" value="ECO:0007669"/>
    <property type="project" value="UniProtKB-ARBA"/>
</dbReference>
<dbReference type="Pfam" id="PF01575">
    <property type="entry name" value="MaoC_dehydratas"/>
    <property type="match status" value="1"/>
</dbReference>
<dbReference type="SUPFAM" id="SSF51735">
    <property type="entry name" value="NAD(P)-binding Rossmann-fold domains"/>
    <property type="match status" value="1"/>
</dbReference>
<dbReference type="PANTHER" id="PTHR42879">
    <property type="entry name" value="3-OXOACYL-(ACYL-CARRIER-PROTEIN) REDUCTASE"/>
    <property type="match status" value="1"/>
</dbReference>
<reference evidence="6 7" key="1">
    <citation type="journal article" date="2016" name="Nat. Commun.">
        <title>Thousands of microbial genomes shed light on interconnected biogeochemical processes in an aquifer system.</title>
        <authorList>
            <person name="Anantharaman K."/>
            <person name="Brown C.T."/>
            <person name="Hug L.A."/>
            <person name="Sharon I."/>
            <person name="Castelle C.J."/>
            <person name="Probst A.J."/>
            <person name="Thomas B.C."/>
            <person name="Singh A."/>
            <person name="Wilkins M.J."/>
            <person name="Karaoz U."/>
            <person name="Brodie E.L."/>
            <person name="Williams K.H."/>
            <person name="Hubbard S.S."/>
            <person name="Banfield J.F."/>
        </authorList>
    </citation>
    <scope>NUCLEOTIDE SEQUENCE [LARGE SCALE GENOMIC DNA]</scope>
</reference>
<organism evidence="6 7">
    <name type="scientific">Candidatus Schekmanbacteria bacterium RBG_16_38_10</name>
    <dbReference type="NCBI Taxonomy" id="1817879"/>
    <lineage>
        <taxon>Bacteria</taxon>
        <taxon>Candidatus Schekmaniibacteriota</taxon>
    </lineage>
</organism>
<dbReference type="PRINTS" id="PR00081">
    <property type="entry name" value="GDHRDH"/>
</dbReference>
<dbReference type="FunFam" id="3.10.129.10:FF:000042">
    <property type="entry name" value="MaoC domain protein dehydratase"/>
    <property type="match status" value="1"/>
</dbReference>
<evidence type="ECO:0000313" key="7">
    <source>
        <dbReference type="Proteomes" id="UP000178797"/>
    </source>
</evidence>
<name>A0A1F7RXH4_9BACT</name>
<dbReference type="InterPro" id="IPR050259">
    <property type="entry name" value="SDR"/>
</dbReference>
<dbReference type="PRINTS" id="PR00080">
    <property type="entry name" value="SDRFAMILY"/>
</dbReference>
<dbReference type="AlphaFoldDB" id="A0A1F7RXH4"/>
<dbReference type="CDD" id="cd03449">
    <property type="entry name" value="R_hydratase"/>
    <property type="match status" value="1"/>
</dbReference>
<evidence type="ECO:0000256" key="3">
    <source>
        <dbReference type="ARBA" id="ARBA00023002"/>
    </source>
</evidence>
<dbReference type="InterPro" id="IPR036291">
    <property type="entry name" value="NAD(P)-bd_dom_sf"/>
</dbReference>
<dbReference type="InterPro" id="IPR002347">
    <property type="entry name" value="SDR_fam"/>
</dbReference>
<evidence type="ECO:0000256" key="1">
    <source>
        <dbReference type="ARBA" id="ARBA00005005"/>
    </source>
</evidence>
<dbReference type="InterPro" id="IPR002539">
    <property type="entry name" value="MaoC-like_dom"/>
</dbReference>
<dbReference type="Pfam" id="PF13561">
    <property type="entry name" value="adh_short_C2"/>
    <property type="match status" value="1"/>
</dbReference>
<dbReference type="GO" id="GO:0016491">
    <property type="term" value="F:oxidoreductase activity"/>
    <property type="evidence" value="ECO:0007669"/>
    <property type="project" value="UniProtKB-KW"/>
</dbReference>
<keyword evidence="4" id="KW-0456">Lyase</keyword>
<dbReference type="InterPro" id="IPR029069">
    <property type="entry name" value="HotDog_dom_sf"/>
</dbReference>
<dbReference type="GO" id="GO:0006635">
    <property type="term" value="P:fatty acid beta-oxidation"/>
    <property type="evidence" value="ECO:0007669"/>
    <property type="project" value="UniProtKB-UniPathway"/>
</dbReference>